<dbReference type="GO" id="GO:0005886">
    <property type="term" value="C:plasma membrane"/>
    <property type="evidence" value="ECO:0007669"/>
    <property type="project" value="TreeGrafter"/>
</dbReference>
<comment type="caution">
    <text evidence="2">The sequence shown here is derived from an EMBL/GenBank/DDBJ whole genome shotgun (WGS) entry which is preliminary data.</text>
</comment>
<accession>A0AAW0J043</accession>
<dbReference type="Pfam" id="PF07002">
    <property type="entry name" value="Copine"/>
    <property type="match status" value="1"/>
</dbReference>
<name>A0AAW0J043_QUESU</name>
<dbReference type="PANTHER" id="PTHR10857">
    <property type="entry name" value="COPINE"/>
    <property type="match status" value="1"/>
</dbReference>
<dbReference type="Proteomes" id="UP000237347">
    <property type="component" value="Unassembled WGS sequence"/>
</dbReference>
<dbReference type="AlphaFoldDB" id="A0AAW0J043"/>
<dbReference type="EMBL" id="PKMF04000756">
    <property type="protein sequence ID" value="KAK7820030.1"/>
    <property type="molecule type" value="Genomic_DNA"/>
</dbReference>
<evidence type="ECO:0000313" key="3">
    <source>
        <dbReference type="Proteomes" id="UP000237347"/>
    </source>
</evidence>
<evidence type="ECO:0000313" key="2">
    <source>
        <dbReference type="EMBL" id="KAK7820030.1"/>
    </source>
</evidence>
<gene>
    <name evidence="2" type="primary">BON3_2</name>
    <name evidence="2" type="ORF">CFP56_039289</name>
</gene>
<feature type="domain" description="Copine C-terminal" evidence="1">
    <location>
        <begin position="35"/>
        <end position="85"/>
    </location>
</feature>
<sequence length="121" mass="13813">MRRWPRLRRLTLGMGRQHGFTAWISNMGAFQRKQDFNDVVEAIMEVGEVIQFYDSNRRFLAWGFGGRTIDGSTCFNLNGSTCAFEMSGADFHLKSASITIDVLHSSITSKSHKFSTKHEKF</sequence>
<dbReference type="GO" id="GO:0005544">
    <property type="term" value="F:calcium-dependent phospholipid binding"/>
    <property type="evidence" value="ECO:0007669"/>
    <property type="project" value="InterPro"/>
</dbReference>
<dbReference type="PANTHER" id="PTHR10857:SF120">
    <property type="entry name" value="PROTEIN BONZAI 3"/>
    <property type="match status" value="1"/>
</dbReference>
<dbReference type="InterPro" id="IPR010734">
    <property type="entry name" value="Copine_C"/>
</dbReference>
<protein>
    <submittedName>
        <fullName evidence="2">Protein bonzai 3</fullName>
    </submittedName>
</protein>
<dbReference type="GO" id="GO:0071277">
    <property type="term" value="P:cellular response to calcium ion"/>
    <property type="evidence" value="ECO:0007669"/>
    <property type="project" value="TreeGrafter"/>
</dbReference>
<keyword evidence="3" id="KW-1185">Reference proteome</keyword>
<evidence type="ECO:0000259" key="1">
    <source>
        <dbReference type="Pfam" id="PF07002"/>
    </source>
</evidence>
<reference evidence="2 3" key="1">
    <citation type="journal article" date="2018" name="Sci. Data">
        <title>The draft genome sequence of cork oak.</title>
        <authorList>
            <person name="Ramos A.M."/>
            <person name="Usie A."/>
            <person name="Barbosa P."/>
            <person name="Barros P.M."/>
            <person name="Capote T."/>
            <person name="Chaves I."/>
            <person name="Simoes F."/>
            <person name="Abreu I."/>
            <person name="Carrasquinho I."/>
            <person name="Faro C."/>
            <person name="Guimaraes J.B."/>
            <person name="Mendonca D."/>
            <person name="Nobrega F."/>
            <person name="Rodrigues L."/>
            <person name="Saibo N.J.M."/>
            <person name="Varela M.C."/>
            <person name="Egas C."/>
            <person name="Matos J."/>
            <person name="Miguel C.M."/>
            <person name="Oliveira M.M."/>
            <person name="Ricardo C.P."/>
            <person name="Goncalves S."/>
        </authorList>
    </citation>
    <scope>NUCLEOTIDE SEQUENCE [LARGE SCALE GENOMIC DNA]</scope>
    <source>
        <strain evidence="3">cv. HL8</strain>
    </source>
</reference>
<organism evidence="2 3">
    <name type="scientific">Quercus suber</name>
    <name type="common">Cork oak</name>
    <dbReference type="NCBI Taxonomy" id="58331"/>
    <lineage>
        <taxon>Eukaryota</taxon>
        <taxon>Viridiplantae</taxon>
        <taxon>Streptophyta</taxon>
        <taxon>Embryophyta</taxon>
        <taxon>Tracheophyta</taxon>
        <taxon>Spermatophyta</taxon>
        <taxon>Magnoliopsida</taxon>
        <taxon>eudicotyledons</taxon>
        <taxon>Gunneridae</taxon>
        <taxon>Pentapetalae</taxon>
        <taxon>rosids</taxon>
        <taxon>fabids</taxon>
        <taxon>Fagales</taxon>
        <taxon>Fagaceae</taxon>
        <taxon>Quercus</taxon>
    </lineage>
</organism>
<dbReference type="InterPro" id="IPR045052">
    <property type="entry name" value="Copine"/>
</dbReference>
<proteinExistence type="predicted"/>